<dbReference type="Pfam" id="PF13240">
    <property type="entry name" value="Zn_Ribbon_1"/>
    <property type="match status" value="1"/>
</dbReference>
<evidence type="ECO:0000313" key="2">
    <source>
        <dbReference type="EMBL" id="CAB4590551.1"/>
    </source>
</evidence>
<name>A0A6J6FPE0_9ZZZZ</name>
<proteinExistence type="predicted"/>
<accession>A0A6J6FPE0</accession>
<sequence>MAKFCAECGNKLNDSVRFCGSCGTAVLTLCPTCGQEWNQIPAAAPAPAEKKPAATKAAAPVSTAQGSFAETSARVQPIYGPSFDAAKDCPNCGAKGMGKKTCTTCESEN</sequence>
<dbReference type="EMBL" id="CAEZUI010000016">
    <property type="protein sequence ID" value="CAB4590551.1"/>
    <property type="molecule type" value="Genomic_DNA"/>
</dbReference>
<gene>
    <name evidence="2" type="ORF">UFOPK1807_00252</name>
</gene>
<evidence type="ECO:0000259" key="1">
    <source>
        <dbReference type="Pfam" id="PF13240"/>
    </source>
</evidence>
<feature type="domain" description="Zinc-ribbon" evidence="1">
    <location>
        <begin position="4"/>
        <end position="25"/>
    </location>
</feature>
<reference evidence="2" key="1">
    <citation type="submission" date="2020-05" db="EMBL/GenBank/DDBJ databases">
        <authorList>
            <person name="Chiriac C."/>
            <person name="Salcher M."/>
            <person name="Ghai R."/>
            <person name="Kavagutti S V."/>
        </authorList>
    </citation>
    <scope>NUCLEOTIDE SEQUENCE</scope>
</reference>
<dbReference type="InterPro" id="IPR026870">
    <property type="entry name" value="Zinc_ribbon_dom"/>
</dbReference>
<dbReference type="AlphaFoldDB" id="A0A6J6FPE0"/>
<protein>
    <submittedName>
        <fullName evidence="2">Unannotated protein</fullName>
    </submittedName>
</protein>
<organism evidence="2">
    <name type="scientific">freshwater metagenome</name>
    <dbReference type="NCBI Taxonomy" id="449393"/>
    <lineage>
        <taxon>unclassified sequences</taxon>
        <taxon>metagenomes</taxon>
        <taxon>ecological metagenomes</taxon>
    </lineage>
</organism>